<feature type="domain" description="LicD/FKTN/FKRP nucleotidyltransferase" evidence="1">
    <location>
        <begin position="26"/>
        <end position="135"/>
    </location>
</feature>
<dbReference type="EMBL" id="WPOM01000014">
    <property type="protein sequence ID" value="MVN33253.1"/>
    <property type="molecule type" value="Genomic_DNA"/>
</dbReference>
<dbReference type="InterPro" id="IPR007074">
    <property type="entry name" value="LicD/FKTN/FKRP_NTP_transf"/>
</dbReference>
<comment type="caution">
    <text evidence="3">The sequence shown here is derived from an EMBL/GenBank/DDBJ whole genome shotgun (WGS) entry which is preliminary data.</text>
</comment>
<reference evidence="2 5" key="2">
    <citation type="submission" date="2019-11" db="EMBL/GenBank/DDBJ databases">
        <title>Whole genome shotgun sequencing (WGS) data from Adlercreutzia equolifaciens ResAG-91, Eggerthella lenta MRI-F36, MRI-F37, MRI-F40, ResAG-49, ResAG-88, ResAG-121, ResAG-145, and Gordonibacter sp. ResAG-5, ResAG-26, ResAG-43, ResAG-50, ResAG-59.</title>
        <authorList>
            <person name="Stoll D.A."/>
            <person name="Danylec N."/>
            <person name="Franz C.M.A.P."/>
            <person name="Huch M."/>
        </authorList>
    </citation>
    <scope>NUCLEOTIDE SEQUENCE [LARGE SCALE GENOMIC DNA]</scope>
    <source>
        <strain evidence="2 5">ResAG-88</strain>
    </source>
</reference>
<evidence type="ECO:0000313" key="3">
    <source>
        <dbReference type="EMBL" id="RDB87687.1"/>
    </source>
</evidence>
<dbReference type="EMBL" id="PPTY01000004">
    <property type="protein sequence ID" value="RDB87687.1"/>
    <property type="molecule type" value="Genomic_DNA"/>
</dbReference>
<proteinExistence type="predicted"/>
<sequence length="278" mass="31315">MQYEQDVLRKLQLAELSILRDIDSVCRSEGIPYFLECGTLLGAVRHGGFIPWDDDIDVGMLRPDYERFLKVAPKALGERYAVCEPRANSRCAGMFAKVWKRGTKFFTAETMEAGIDQGIFVDVFPYDILHADESVATRQIRRCRAWQSASYLLHARHVTVPHCGILGALERGACSVAHVGAKAFLNHERVVRSFEAWALRGSERPGSDYMSMAYVTDSAFPADELSPGREMLFEGFSFPVPARAESYLERVYGSSWRELPPIEARRNHAPIELDFGSD</sequence>
<dbReference type="Pfam" id="PF04991">
    <property type="entry name" value="LicD"/>
    <property type="match status" value="2"/>
</dbReference>
<feature type="domain" description="LicD/FKTN/FKRP nucleotidyltransferase" evidence="1">
    <location>
        <begin position="216"/>
        <end position="253"/>
    </location>
</feature>
<organism evidence="3 4">
    <name type="scientific">Eggerthella lenta</name>
    <name type="common">Eubacterium lentum</name>
    <dbReference type="NCBI Taxonomy" id="84112"/>
    <lineage>
        <taxon>Bacteria</taxon>
        <taxon>Bacillati</taxon>
        <taxon>Actinomycetota</taxon>
        <taxon>Coriobacteriia</taxon>
        <taxon>Eggerthellales</taxon>
        <taxon>Eggerthellaceae</taxon>
        <taxon>Eggerthella</taxon>
    </lineage>
</organism>
<dbReference type="PANTHER" id="PTHR43404">
    <property type="entry name" value="LIPOPOLYSACCHARIDE CHOLINEPHOSPHOTRANSFERASE LICD"/>
    <property type="match status" value="1"/>
</dbReference>
<gene>
    <name evidence="3" type="ORF">C1871_04455</name>
    <name evidence="2" type="ORF">GO726_08745</name>
</gene>
<accession>A0A369NSI4</accession>
<dbReference type="PANTHER" id="PTHR43404:SF2">
    <property type="entry name" value="LIPOPOLYSACCHARIDE CHOLINEPHOSPHOTRANSFERASE LICD"/>
    <property type="match status" value="1"/>
</dbReference>
<dbReference type="RefSeq" id="WP_009304102.1">
    <property type="nucleotide sequence ID" value="NZ_AP031442.1"/>
</dbReference>
<reference evidence="3 4" key="1">
    <citation type="journal article" date="2018" name="Elife">
        <title>Discovery and characterization of a prevalent human gut bacterial enzyme sufficient for the inactivation of a family of plant toxins.</title>
        <authorList>
            <person name="Koppel N."/>
            <person name="Bisanz J.E."/>
            <person name="Pandelia M.E."/>
            <person name="Turnbaugh P.J."/>
            <person name="Balskus E.P."/>
        </authorList>
    </citation>
    <scope>NUCLEOTIDE SEQUENCE [LARGE SCALE GENOMIC DNA]</scope>
    <source>
        <strain evidence="3 4">FAA1-1-60AUCSF</strain>
    </source>
</reference>
<name>A0A369NSI4_EGGLN</name>
<dbReference type="Proteomes" id="UP000436429">
    <property type="component" value="Unassembled WGS sequence"/>
</dbReference>
<evidence type="ECO:0000313" key="2">
    <source>
        <dbReference type="EMBL" id="MVN33253.1"/>
    </source>
</evidence>
<evidence type="ECO:0000313" key="4">
    <source>
        <dbReference type="Proteomes" id="UP000253857"/>
    </source>
</evidence>
<evidence type="ECO:0000313" key="5">
    <source>
        <dbReference type="Proteomes" id="UP000436429"/>
    </source>
</evidence>
<dbReference type="InterPro" id="IPR052942">
    <property type="entry name" value="LPS_cholinephosphotransferase"/>
</dbReference>
<dbReference type="Proteomes" id="UP000253857">
    <property type="component" value="Unassembled WGS sequence"/>
</dbReference>
<dbReference type="AlphaFoldDB" id="A0A369NSI4"/>
<evidence type="ECO:0000259" key="1">
    <source>
        <dbReference type="Pfam" id="PF04991"/>
    </source>
</evidence>
<protein>
    <submittedName>
        <fullName evidence="3">LicD family protein</fullName>
    </submittedName>
</protein>
<dbReference type="GO" id="GO:0009100">
    <property type="term" value="P:glycoprotein metabolic process"/>
    <property type="evidence" value="ECO:0007669"/>
    <property type="project" value="UniProtKB-ARBA"/>
</dbReference>